<evidence type="ECO:0000313" key="10">
    <source>
        <dbReference type="Proteomes" id="UP001626550"/>
    </source>
</evidence>
<evidence type="ECO:0000256" key="4">
    <source>
        <dbReference type="ARBA" id="ARBA00023015"/>
    </source>
</evidence>
<reference evidence="9 10" key="1">
    <citation type="submission" date="2024-11" db="EMBL/GenBank/DDBJ databases">
        <title>Adaptive evolution of stress response genes in parasites aligns with host niche diversity.</title>
        <authorList>
            <person name="Hahn C."/>
            <person name="Resl P."/>
        </authorList>
    </citation>
    <scope>NUCLEOTIDE SEQUENCE [LARGE SCALE GENOMIC DNA]</scope>
    <source>
        <strain evidence="9">EGGRZ-B1_66</strain>
        <tissue evidence="9">Body</tissue>
    </source>
</reference>
<keyword evidence="4" id="KW-0805">Transcription regulation</keyword>
<proteinExistence type="inferred from homology"/>
<dbReference type="PANTHER" id="PTHR46567:SF1">
    <property type="entry name" value="MEDIATOR OF RNA POLYMERASE II TRANSCRIPTION SUBUNIT 12"/>
    <property type="match status" value="1"/>
</dbReference>
<evidence type="ECO:0000313" key="9">
    <source>
        <dbReference type="EMBL" id="KAL3315308.1"/>
    </source>
</evidence>
<evidence type="ECO:0000256" key="2">
    <source>
        <dbReference type="ARBA" id="ARBA00010289"/>
    </source>
</evidence>
<feature type="domain" description="Mediator complex subunit Med12" evidence="8">
    <location>
        <begin position="73"/>
        <end position="125"/>
    </location>
</feature>
<comment type="subcellular location">
    <subcellularLocation>
        <location evidence="1">Nucleus</location>
    </subcellularLocation>
</comment>
<keyword evidence="5" id="KW-0010">Activator</keyword>
<evidence type="ECO:0000256" key="7">
    <source>
        <dbReference type="ARBA" id="ARBA00023242"/>
    </source>
</evidence>
<dbReference type="AlphaFoldDB" id="A0ABD2Q6V7"/>
<dbReference type="Proteomes" id="UP001626550">
    <property type="component" value="Unassembled WGS sequence"/>
</dbReference>
<dbReference type="InterPro" id="IPR019035">
    <property type="entry name" value="Mediator_Med12"/>
</dbReference>
<protein>
    <submittedName>
        <fullName evidence="9">Mediator of RNA polymerase II transcription subunit 12</fullName>
    </submittedName>
</protein>
<dbReference type="GO" id="GO:0005634">
    <property type="term" value="C:nucleus"/>
    <property type="evidence" value="ECO:0007669"/>
    <property type="project" value="UniProtKB-SubCell"/>
</dbReference>
<dbReference type="PANTHER" id="PTHR46567">
    <property type="entry name" value="MEDIATOR OF RNA POLYMERASE II TRANSCRIPTION SUBUNIT 12"/>
    <property type="match status" value="1"/>
</dbReference>
<keyword evidence="6" id="KW-0804">Transcription</keyword>
<dbReference type="Pfam" id="PF09497">
    <property type="entry name" value="Med12"/>
    <property type="match status" value="1"/>
</dbReference>
<gene>
    <name evidence="9" type="primary">MED12_2</name>
    <name evidence="9" type="ORF">Ciccas_006062</name>
</gene>
<name>A0ABD2Q6V7_9PLAT</name>
<evidence type="ECO:0000256" key="1">
    <source>
        <dbReference type="ARBA" id="ARBA00004123"/>
    </source>
</evidence>
<evidence type="ECO:0000256" key="5">
    <source>
        <dbReference type="ARBA" id="ARBA00023159"/>
    </source>
</evidence>
<evidence type="ECO:0000256" key="3">
    <source>
        <dbReference type="ARBA" id="ARBA00022491"/>
    </source>
</evidence>
<dbReference type="SMART" id="SM01281">
    <property type="entry name" value="Med12"/>
    <property type="match status" value="1"/>
</dbReference>
<dbReference type="InterPro" id="IPR021990">
    <property type="entry name" value="Mediator_Med12_LCEWAV"/>
</dbReference>
<dbReference type="Pfam" id="PF12145">
    <property type="entry name" value="Med12-LCEWAV"/>
    <property type="match status" value="3"/>
</dbReference>
<sequence>MSENNVKSGFVYRKPVPDEYETSKDDIKSIDKDGIWNLYYNILSRKFICAKVSESKASQIVAARINSVEKSKIFPSSNFIKDLAGNTPLYVFAKKSPPINYKKEDVLSDFVKYKVPLSKAVWYINRNIQASSNTIETVRKKQRTNADYPVEWHIKICDFLTTLLKSESYLLDSSLDDFDYLFNLLLYLYDANTADHWEVLTWMFETLTSIYSPFAAETELDQPKPLTVSLQDNKHLQFFLPYLLSFGRRFTESEVIVRKVLVWCCATFSQLVTAEKNIPLDSSDPSFRSLLKDYKLLSSCPHHRCLVFSLTTLITALAISCPSACVWSRPSSTCDNTVSINFSYLYSSPLDYLPCPLVALALPPGPENLIELLVQIVRLLDKHEFSSVSYQGLVRQILALLTNNATQLPALLRLLCDWAVTPYRVGMFRAVVIACMIEDIKGQVSDVPSDELSNLIQSTLVDYLANQAPTLHDSSSLQYATVEQDASFRSLICLFGELIDRQLFDYAAYIHYCIALGHVDSSMHPLAMESNSHLNTMPRSFDDENLNSNEGPDSVRSDFGMRMPMPVYPRASLLRQNRHLEYLCHFPLPQDDSYSSEINQRAQLMFGTGRVRERVKTDLKKFVREICRLFSRKTVDIFVVSQSVAPFLKAMQGQQPAPGTVLAGRLMPVPSVVCLMFDLVEISLNIGSLLQLVTDTLAFLRPLQEIRQSKTAALYRSNLCTRGVGILRKYQPVLVTMPELVPKILESLFPKLNMYRNISQVSPIDRCLLLNFEELQKAAPQMTTQIPRVSNQRYGRPDGAEPCYKPELIPEISQLFNEITIQKFIEQMNVSIDIRYTFVIKSILHVVRANSPETVQNACEICTCVTAQCEYLTLEWLLAFKTLLICPERSGGPHLYPELLRVELHEMTAYDNLATLIGTLLTYNYFTLMDFLQRVFNPALAVITQPSVESAENRARYACFILHRIFSWSNHSMLGVLQHQDPGPIDSHLNGPNWSQVRLKTSASLY</sequence>
<accession>A0ABD2Q6V7</accession>
<evidence type="ECO:0000259" key="8">
    <source>
        <dbReference type="SMART" id="SM01281"/>
    </source>
</evidence>
<evidence type="ECO:0000256" key="6">
    <source>
        <dbReference type="ARBA" id="ARBA00023163"/>
    </source>
</evidence>
<keyword evidence="10" id="KW-1185">Reference proteome</keyword>
<organism evidence="9 10">
    <name type="scientific">Cichlidogyrus casuarinus</name>
    <dbReference type="NCBI Taxonomy" id="1844966"/>
    <lineage>
        <taxon>Eukaryota</taxon>
        <taxon>Metazoa</taxon>
        <taxon>Spiralia</taxon>
        <taxon>Lophotrochozoa</taxon>
        <taxon>Platyhelminthes</taxon>
        <taxon>Monogenea</taxon>
        <taxon>Monopisthocotylea</taxon>
        <taxon>Dactylogyridea</taxon>
        <taxon>Ancyrocephalidae</taxon>
        <taxon>Cichlidogyrus</taxon>
    </lineage>
</organism>
<keyword evidence="3" id="KW-0678">Repressor</keyword>
<comment type="caution">
    <text evidence="9">The sequence shown here is derived from an EMBL/GenBank/DDBJ whole genome shotgun (WGS) entry which is preliminary data.</text>
</comment>
<dbReference type="EMBL" id="JBJKFK010000779">
    <property type="protein sequence ID" value="KAL3315308.1"/>
    <property type="molecule type" value="Genomic_DNA"/>
</dbReference>
<keyword evidence="7" id="KW-0539">Nucleus</keyword>
<comment type="similarity">
    <text evidence="2">Belongs to the Mediator complex subunit 12 family.</text>
</comment>